<evidence type="ECO:0000256" key="1">
    <source>
        <dbReference type="SAM" id="MobiDB-lite"/>
    </source>
</evidence>
<evidence type="ECO:0008006" key="4">
    <source>
        <dbReference type="Google" id="ProtNLM"/>
    </source>
</evidence>
<dbReference type="InterPro" id="IPR037175">
    <property type="entry name" value="KFase_sf"/>
</dbReference>
<dbReference type="EMBL" id="BSTK01000004">
    <property type="protein sequence ID" value="GLY85368.1"/>
    <property type="molecule type" value="Genomic_DNA"/>
</dbReference>
<dbReference type="GO" id="GO:0004061">
    <property type="term" value="F:arylformamidase activity"/>
    <property type="evidence" value="ECO:0007669"/>
    <property type="project" value="InterPro"/>
</dbReference>
<reference evidence="2" key="1">
    <citation type="submission" date="2023-03" db="EMBL/GenBank/DDBJ databases">
        <title>Actinoallomurus iriomotensis NBRC 103684.</title>
        <authorList>
            <person name="Ichikawa N."/>
            <person name="Sato H."/>
            <person name="Tonouchi N."/>
        </authorList>
    </citation>
    <scope>NUCLEOTIDE SEQUENCE</scope>
    <source>
        <strain evidence="2">NBRC 103684</strain>
    </source>
</reference>
<dbReference type="Gene3D" id="3.50.30.50">
    <property type="entry name" value="Putative cyclase"/>
    <property type="match status" value="2"/>
</dbReference>
<gene>
    <name evidence="2" type="ORF">Airi02_032970</name>
</gene>
<keyword evidence="3" id="KW-1185">Reference proteome</keyword>
<sequence length="412" mass="41316">MDTFWPGVGGNWGRWGEADERGALNLIDAERIRAAAALVRSGRALSLARPLRNGLPPYYPRAGESAFDHQMITWWGSNAGGDVQAASDRVRSECHGLEITHMDALSHIAHRGRGYGDRDFREMAGPEGVSACDITTAVPVVTRAVLADIPRLRGVDHLPPGTAVGHDELAAAAPSLAPGDALIVRTGRWSATPPEPDSPPATGSAPGPVSASAPDAASEPAPAAAGGSSGAVSESLSASAPEAVPASGPASGSASAPGSVSAVASGATPGFAVESSGPVSGAAFGSVPQPAFVPGAASGSASAAGSWSGSGGRYGRLSGLHPDALRFVHERDAALVGTDGPGDAFPVPVDDCRLPVHVLALVYLGVHLVHSMALDELAETLAAEGRDDFMLILAPLAVPGGTGSPITPVAVI</sequence>
<accession>A0A9W6S174</accession>
<dbReference type="SUPFAM" id="SSF102198">
    <property type="entry name" value="Putative cyclase"/>
    <property type="match status" value="1"/>
</dbReference>
<dbReference type="InterPro" id="IPR007325">
    <property type="entry name" value="KFase/CYL"/>
</dbReference>
<dbReference type="PANTHER" id="PTHR34861">
    <property type="match status" value="1"/>
</dbReference>
<proteinExistence type="predicted"/>
<dbReference type="GO" id="GO:0019441">
    <property type="term" value="P:L-tryptophan catabolic process to kynurenine"/>
    <property type="evidence" value="ECO:0007669"/>
    <property type="project" value="InterPro"/>
</dbReference>
<evidence type="ECO:0000313" key="3">
    <source>
        <dbReference type="Proteomes" id="UP001165074"/>
    </source>
</evidence>
<dbReference type="RefSeq" id="WP_285572235.1">
    <property type="nucleotide sequence ID" value="NZ_BSTK01000004.1"/>
</dbReference>
<dbReference type="Pfam" id="PF04199">
    <property type="entry name" value="Cyclase"/>
    <property type="match status" value="1"/>
</dbReference>
<name>A0A9W6S174_9ACTN</name>
<dbReference type="PANTHER" id="PTHR34861:SF10">
    <property type="entry name" value="CYCLASE"/>
    <property type="match status" value="1"/>
</dbReference>
<evidence type="ECO:0000313" key="2">
    <source>
        <dbReference type="EMBL" id="GLY85368.1"/>
    </source>
</evidence>
<organism evidence="2 3">
    <name type="scientific">Actinoallomurus iriomotensis</name>
    <dbReference type="NCBI Taxonomy" id="478107"/>
    <lineage>
        <taxon>Bacteria</taxon>
        <taxon>Bacillati</taxon>
        <taxon>Actinomycetota</taxon>
        <taxon>Actinomycetes</taxon>
        <taxon>Streptosporangiales</taxon>
        <taxon>Thermomonosporaceae</taxon>
        <taxon>Actinoallomurus</taxon>
    </lineage>
</organism>
<comment type="caution">
    <text evidence="2">The sequence shown here is derived from an EMBL/GenBank/DDBJ whole genome shotgun (WGS) entry which is preliminary data.</text>
</comment>
<dbReference type="AlphaFoldDB" id="A0A9W6S174"/>
<feature type="region of interest" description="Disordered" evidence="1">
    <location>
        <begin position="188"/>
        <end position="265"/>
    </location>
</feature>
<protein>
    <recommendedName>
        <fullName evidence="4">Cyclase</fullName>
    </recommendedName>
</protein>
<feature type="compositionally biased region" description="Low complexity" evidence="1">
    <location>
        <begin position="200"/>
        <end position="265"/>
    </location>
</feature>
<dbReference type="Proteomes" id="UP001165074">
    <property type="component" value="Unassembled WGS sequence"/>
</dbReference>